<dbReference type="STRING" id="9516.ENSCCAP00000006355"/>
<comment type="pathway">
    <text evidence="1">Protein modification; protein ubiquitination.</text>
</comment>
<dbReference type="Ensembl" id="ENSCCAT00000023721.1">
    <property type="protein sequence ID" value="ENSCCAP00000006355.1"/>
    <property type="gene ID" value="ENSCCAG00000020900.1"/>
</dbReference>
<dbReference type="CDD" id="cd15542">
    <property type="entry name" value="PHD_UBR7"/>
    <property type="match status" value="1"/>
</dbReference>
<dbReference type="InterPro" id="IPR013083">
    <property type="entry name" value="Znf_RING/FYVE/PHD"/>
</dbReference>
<feature type="region of interest" description="Disordered" evidence="5">
    <location>
        <begin position="203"/>
        <end position="222"/>
    </location>
</feature>
<dbReference type="UniPathway" id="UPA00143"/>
<name>A0A2K5PRV8_CEBIM</name>
<dbReference type="Gene3D" id="3.30.40.10">
    <property type="entry name" value="Zinc/RING finger domain, C3HC4 (zinc finger)"/>
    <property type="match status" value="1"/>
</dbReference>
<dbReference type="InterPro" id="IPR003126">
    <property type="entry name" value="Znf_UBR"/>
</dbReference>
<protein>
    <recommendedName>
        <fullName evidence="6">UBR-type domain-containing protein</fullName>
    </recommendedName>
</protein>
<dbReference type="GO" id="GO:0043161">
    <property type="term" value="P:proteasome-mediated ubiquitin-dependent protein catabolic process"/>
    <property type="evidence" value="ECO:0007669"/>
    <property type="project" value="UniProtKB-ARBA"/>
</dbReference>
<dbReference type="PANTHER" id="PTHR13513:SF9">
    <property type="entry name" value="E3 UBIQUITIN-PROTEIN LIGASE UBR7-RELATED"/>
    <property type="match status" value="1"/>
</dbReference>
<dbReference type="GeneTree" id="ENSGT00390000017610"/>
<evidence type="ECO:0000313" key="7">
    <source>
        <dbReference type="Ensembl" id="ENSCCAP00000006355.1"/>
    </source>
</evidence>
<sequence>RVLSPVISNLIDVLEEDKELEKEACAVLGSSDSEKCSYSQGSAKRQALQACSIPEGEEPAGICLACSYECHGRHKLFELYTKRNFRCDCGNSKFKNLECKLFPDKAKVNSGNKYNDNFFGLYCIYEIPDEMIQCVVCEEWFHRRHLGAVPPESGDFQEMVCQDCMKRCSFLWAYAAQLAVVKLSTEDDGLAWNIGGIGDQEVIKPKNGEHQDSTLKEDVPEQGRDVQELKAENSEPCASSSSESDLQTVFKNESLNAESKSGCKLQELKAKQFIKKDTATYWPLNWHSKLCTCQDYMKMYGDLDVLFLTDEYDTVLAYENKGKIEQATDRRDPLMDTLSSVNRVQQVEFICEYNDLKTELKDYLKRFADEGTVVKREDIQQFFEEFQSKKRRVEGMQCYCN</sequence>
<keyword evidence="2" id="KW-0479">Metal-binding</keyword>
<keyword evidence="3" id="KW-0863">Zinc-finger</keyword>
<evidence type="ECO:0000256" key="1">
    <source>
        <dbReference type="ARBA" id="ARBA00004906"/>
    </source>
</evidence>
<evidence type="ECO:0000256" key="2">
    <source>
        <dbReference type="ARBA" id="ARBA00022723"/>
    </source>
</evidence>
<dbReference type="Proteomes" id="UP000233040">
    <property type="component" value="Unassembled WGS sequence"/>
</dbReference>
<reference evidence="7" key="1">
    <citation type="submission" date="2025-08" db="UniProtKB">
        <authorList>
            <consortium name="Ensembl"/>
        </authorList>
    </citation>
    <scope>IDENTIFICATION</scope>
</reference>
<feature type="domain" description="UBR-type" evidence="6">
    <location>
        <begin position="34"/>
        <end position="103"/>
    </location>
</feature>
<keyword evidence="4" id="KW-0862">Zinc</keyword>
<dbReference type="AlphaFoldDB" id="A0A2K5PRV8"/>
<dbReference type="SUPFAM" id="SSF57903">
    <property type="entry name" value="FYVE/PHD zinc finger"/>
    <property type="match status" value="1"/>
</dbReference>
<evidence type="ECO:0000259" key="6">
    <source>
        <dbReference type="SMART" id="SM00396"/>
    </source>
</evidence>
<dbReference type="GO" id="GO:0005737">
    <property type="term" value="C:cytoplasm"/>
    <property type="evidence" value="ECO:0007669"/>
    <property type="project" value="TreeGrafter"/>
</dbReference>
<dbReference type="GO" id="GO:0061630">
    <property type="term" value="F:ubiquitin protein ligase activity"/>
    <property type="evidence" value="ECO:0007669"/>
    <property type="project" value="InterPro"/>
</dbReference>
<dbReference type="PANTHER" id="PTHR13513">
    <property type="entry name" value="E3 UBIQUITIN-PROTEIN LIGASE UBR7"/>
    <property type="match status" value="1"/>
</dbReference>
<dbReference type="Pfam" id="PF02207">
    <property type="entry name" value="zf-UBR"/>
    <property type="match status" value="1"/>
</dbReference>
<dbReference type="OMA" id="CHAAHEI"/>
<evidence type="ECO:0000256" key="3">
    <source>
        <dbReference type="ARBA" id="ARBA00022771"/>
    </source>
</evidence>
<evidence type="ECO:0000313" key="8">
    <source>
        <dbReference type="Proteomes" id="UP000233040"/>
    </source>
</evidence>
<accession>A0A2K5PRV8</accession>
<dbReference type="CDD" id="cd19677">
    <property type="entry name" value="UBR-box_UBR7"/>
    <property type="match status" value="1"/>
</dbReference>
<dbReference type="InterPro" id="IPR047506">
    <property type="entry name" value="UBR7-like_UBR-box"/>
</dbReference>
<dbReference type="SMART" id="SM00396">
    <property type="entry name" value="ZnF_UBR1"/>
    <property type="match status" value="1"/>
</dbReference>
<dbReference type="GO" id="GO:0008270">
    <property type="term" value="F:zinc ion binding"/>
    <property type="evidence" value="ECO:0007669"/>
    <property type="project" value="UniProtKB-KW"/>
</dbReference>
<dbReference type="GO" id="GO:0016567">
    <property type="term" value="P:protein ubiquitination"/>
    <property type="evidence" value="ECO:0007669"/>
    <property type="project" value="UniProtKB-UniPathway"/>
</dbReference>
<reference evidence="7" key="2">
    <citation type="submission" date="2025-09" db="UniProtKB">
        <authorList>
            <consortium name="Ensembl"/>
        </authorList>
    </citation>
    <scope>IDENTIFICATION</scope>
</reference>
<dbReference type="InterPro" id="IPR011011">
    <property type="entry name" value="Znf_FYVE_PHD"/>
</dbReference>
<keyword evidence="8" id="KW-1185">Reference proteome</keyword>
<dbReference type="InterPro" id="IPR040204">
    <property type="entry name" value="UBR7"/>
</dbReference>
<evidence type="ECO:0000256" key="5">
    <source>
        <dbReference type="SAM" id="MobiDB-lite"/>
    </source>
</evidence>
<proteinExistence type="predicted"/>
<evidence type="ECO:0000256" key="4">
    <source>
        <dbReference type="ARBA" id="ARBA00022833"/>
    </source>
</evidence>
<organism evidence="7 8">
    <name type="scientific">Cebus imitator</name>
    <name type="common">Panamanian white-faced capuchin</name>
    <name type="synonym">Cebus capucinus imitator</name>
    <dbReference type="NCBI Taxonomy" id="2715852"/>
    <lineage>
        <taxon>Eukaryota</taxon>
        <taxon>Metazoa</taxon>
        <taxon>Chordata</taxon>
        <taxon>Craniata</taxon>
        <taxon>Vertebrata</taxon>
        <taxon>Euteleostomi</taxon>
        <taxon>Mammalia</taxon>
        <taxon>Eutheria</taxon>
        <taxon>Euarchontoglires</taxon>
        <taxon>Primates</taxon>
        <taxon>Haplorrhini</taxon>
        <taxon>Platyrrhini</taxon>
        <taxon>Cebidae</taxon>
        <taxon>Cebinae</taxon>
        <taxon>Cebus</taxon>
    </lineage>
</organism>